<dbReference type="PANTHER" id="PTHR31042:SF2">
    <property type="entry name" value="GLYCOSYLTRANSFERASE BC10"/>
    <property type="match status" value="1"/>
</dbReference>
<dbReference type="GO" id="GO:0016020">
    <property type="term" value="C:membrane"/>
    <property type="evidence" value="ECO:0007669"/>
    <property type="project" value="UniProtKB-SubCell"/>
</dbReference>
<protein>
    <submittedName>
        <fullName evidence="6">Transferase</fullName>
    </submittedName>
</protein>
<reference evidence="6 7" key="1">
    <citation type="submission" date="2024-01" db="EMBL/GenBank/DDBJ databases">
        <title>The complete chloroplast genome sequence of Lithospermum erythrorhizon: insights into the phylogenetic relationship among Boraginaceae species and the maternal lineages of purple gromwells.</title>
        <authorList>
            <person name="Okada T."/>
            <person name="Watanabe K."/>
        </authorList>
    </citation>
    <scope>NUCLEOTIDE SEQUENCE [LARGE SCALE GENOMIC DNA]</scope>
</reference>
<dbReference type="Proteomes" id="UP001454036">
    <property type="component" value="Unassembled WGS sequence"/>
</dbReference>
<evidence type="ECO:0000313" key="6">
    <source>
        <dbReference type="EMBL" id="GAA0151760.1"/>
    </source>
</evidence>
<dbReference type="AlphaFoldDB" id="A0AAV3PN69"/>
<dbReference type="EMBL" id="BAABME010017891">
    <property type="protein sequence ID" value="GAA0151760.1"/>
    <property type="molecule type" value="Genomic_DNA"/>
</dbReference>
<dbReference type="PANTHER" id="PTHR31042">
    <property type="entry name" value="CORE-2/I-BRANCHING BETA-1,6-N-ACETYLGLUCOSAMINYLTRANSFERASE FAMILY PROTEIN-RELATED"/>
    <property type="match status" value="1"/>
</dbReference>
<accession>A0AAV3PN69</accession>
<gene>
    <name evidence="6" type="ORF">LIER_37351</name>
</gene>
<evidence type="ECO:0000256" key="3">
    <source>
        <dbReference type="ARBA" id="ARBA00022679"/>
    </source>
</evidence>
<evidence type="ECO:0000256" key="2">
    <source>
        <dbReference type="ARBA" id="ARBA00022676"/>
    </source>
</evidence>
<keyword evidence="4" id="KW-0472">Membrane</keyword>
<keyword evidence="3 6" id="KW-0808">Transferase</keyword>
<dbReference type="GO" id="GO:0016757">
    <property type="term" value="F:glycosyltransferase activity"/>
    <property type="evidence" value="ECO:0007669"/>
    <property type="project" value="UniProtKB-KW"/>
</dbReference>
<keyword evidence="7" id="KW-1185">Reference proteome</keyword>
<proteinExistence type="predicted"/>
<evidence type="ECO:0000256" key="1">
    <source>
        <dbReference type="ARBA" id="ARBA00004606"/>
    </source>
</evidence>
<dbReference type="InterPro" id="IPR044174">
    <property type="entry name" value="BC10-like"/>
</dbReference>
<evidence type="ECO:0000256" key="4">
    <source>
        <dbReference type="ARBA" id="ARBA00023136"/>
    </source>
</evidence>
<evidence type="ECO:0000313" key="7">
    <source>
        <dbReference type="Proteomes" id="UP001454036"/>
    </source>
</evidence>
<evidence type="ECO:0000256" key="5">
    <source>
        <dbReference type="ARBA" id="ARBA00023180"/>
    </source>
</evidence>
<dbReference type="Pfam" id="PF02485">
    <property type="entry name" value="Branch"/>
    <property type="match status" value="1"/>
</dbReference>
<organism evidence="6 7">
    <name type="scientific">Lithospermum erythrorhizon</name>
    <name type="common">Purple gromwell</name>
    <name type="synonym">Lithospermum officinale var. erythrorhizon</name>
    <dbReference type="NCBI Taxonomy" id="34254"/>
    <lineage>
        <taxon>Eukaryota</taxon>
        <taxon>Viridiplantae</taxon>
        <taxon>Streptophyta</taxon>
        <taxon>Embryophyta</taxon>
        <taxon>Tracheophyta</taxon>
        <taxon>Spermatophyta</taxon>
        <taxon>Magnoliopsida</taxon>
        <taxon>eudicotyledons</taxon>
        <taxon>Gunneridae</taxon>
        <taxon>Pentapetalae</taxon>
        <taxon>asterids</taxon>
        <taxon>lamiids</taxon>
        <taxon>Boraginales</taxon>
        <taxon>Boraginaceae</taxon>
        <taxon>Boraginoideae</taxon>
        <taxon>Lithospermeae</taxon>
        <taxon>Lithospermum</taxon>
    </lineage>
</organism>
<comment type="subcellular location">
    <subcellularLocation>
        <location evidence="1">Membrane</location>
        <topology evidence="1">Single-pass type II membrane protein</topology>
    </subcellularLocation>
</comment>
<sequence>MATSKSFVDSFADPKMHPLIPVEYWRKGYKWVVLNRKHAEIVMKDDTVFPLFQMHCKSKMLLEFWREHCQVTSSFVGYYYCLPVLAKGILESTNFPFFFYKTMLKKGLNKVDVVLFIVEYCKL</sequence>
<dbReference type="InterPro" id="IPR003406">
    <property type="entry name" value="Glyco_trans_14"/>
</dbReference>
<keyword evidence="5" id="KW-0325">Glycoprotein</keyword>
<name>A0AAV3PN69_LITER</name>
<keyword evidence="2" id="KW-0328">Glycosyltransferase</keyword>
<comment type="caution">
    <text evidence="6">The sequence shown here is derived from an EMBL/GenBank/DDBJ whole genome shotgun (WGS) entry which is preliminary data.</text>
</comment>